<evidence type="ECO:0000313" key="2">
    <source>
        <dbReference type="Proteomes" id="UP000183567"/>
    </source>
</evidence>
<gene>
    <name evidence="1" type="ORF">AZE42_10583</name>
</gene>
<dbReference type="AlphaFoldDB" id="A0A1J8QC36"/>
<keyword evidence="2" id="KW-1185">Reference proteome</keyword>
<sequence length="28" mass="3048">MPKALASVQSGTIRLWEIPSAKLKIVPL</sequence>
<name>A0A1J8QC36_9AGAM</name>
<evidence type="ECO:0000313" key="1">
    <source>
        <dbReference type="EMBL" id="OJA11177.1"/>
    </source>
</evidence>
<dbReference type="Proteomes" id="UP000183567">
    <property type="component" value="Unassembled WGS sequence"/>
</dbReference>
<organism evidence="1 2">
    <name type="scientific">Rhizopogon vesiculosus</name>
    <dbReference type="NCBI Taxonomy" id="180088"/>
    <lineage>
        <taxon>Eukaryota</taxon>
        <taxon>Fungi</taxon>
        <taxon>Dikarya</taxon>
        <taxon>Basidiomycota</taxon>
        <taxon>Agaricomycotina</taxon>
        <taxon>Agaricomycetes</taxon>
        <taxon>Agaricomycetidae</taxon>
        <taxon>Boletales</taxon>
        <taxon>Suillineae</taxon>
        <taxon>Rhizopogonaceae</taxon>
        <taxon>Rhizopogon</taxon>
    </lineage>
</organism>
<proteinExistence type="predicted"/>
<accession>A0A1J8QC36</accession>
<protein>
    <submittedName>
        <fullName evidence="1">Uncharacterized protein</fullName>
    </submittedName>
</protein>
<comment type="caution">
    <text evidence="1">The sequence shown here is derived from an EMBL/GenBank/DDBJ whole genome shotgun (WGS) entry which is preliminary data.</text>
</comment>
<reference evidence="1 2" key="1">
    <citation type="submission" date="2016-03" db="EMBL/GenBank/DDBJ databases">
        <title>Comparative genomics of the ectomycorrhizal sister species Rhizopogon vinicolor and Rhizopogon vesiculosus (Basidiomycota: Boletales) reveals a divergence of the mating type B locus.</title>
        <authorList>
            <person name="Mujic A.B."/>
            <person name="Kuo A."/>
            <person name="Tritt A."/>
            <person name="Lipzen A."/>
            <person name="Chen C."/>
            <person name="Johnson J."/>
            <person name="Sharma A."/>
            <person name="Barry K."/>
            <person name="Grigoriev I.V."/>
            <person name="Spatafora J.W."/>
        </authorList>
    </citation>
    <scope>NUCLEOTIDE SEQUENCE [LARGE SCALE GENOMIC DNA]</scope>
    <source>
        <strain evidence="1 2">AM-OR11-056</strain>
    </source>
</reference>
<dbReference type="EMBL" id="LVVM01005193">
    <property type="protein sequence ID" value="OJA11177.1"/>
    <property type="molecule type" value="Genomic_DNA"/>
</dbReference>